<feature type="compositionally biased region" description="Basic residues" evidence="1">
    <location>
        <begin position="119"/>
        <end position="150"/>
    </location>
</feature>
<evidence type="ECO:0000313" key="3">
    <source>
        <dbReference type="Proteomes" id="UP000195062"/>
    </source>
</evidence>
<proteinExistence type="predicted"/>
<evidence type="ECO:0000313" key="2">
    <source>
        <dbReference type="EMBL" id="OUE05114.1"/>
    </source>
</evidence>
<feature type="compositionally biased region" description="Low complexity" evidence="1">
    <location>
        <begin position="355"/>
        <end position="371"/>
    </location>
</feature>
<dbReference type="AlphaFoldDB" id="A0A251XNN0"/>
<feature type="compositionally biased region" description="Low complexity" evidence="1">
    <location>
        <begin position="88"/>
        <end position="101"/>
    </location>
</feature>
<comment type="caution">
    <text evidence="2">The sequence shown here is derived from an EMBL/GenBank/DDBJ whole genome shotgun (WGS) entry which is preliminary data.</text>
</comment>
<reference evidence="2 3" key="1">
    <citation type="submission" date="2016-08" db="EMBL/GenBank/DDBJ databases">
        <title>Genome sequence of Clavibacter michiganensis subsp. michiganensis strain CASJ007.</title>
        <authorList>
            <person name="Thapa S.P."/>
            <person name="Coaker G."/>
        </authorList>
    </citation>
    <scope>NUCLEOTIDE SEQUENCE [LARGE SCALE GENOMIC DNA]</scope>
    <source>
        <strain evidence="2">CASJ007</strain>
    </source>
</reference>
<keyword evidence="3" id="KW-1185">Reference proteome</keyword>
<accession>A0A251XNN0</accession>
<feature type="region of interest" description="Disordered" evidence="1">
    <location>
        <begin position="1"/>
        <end position="162"/>
    </location>
</feature>
<feature type="compositionally biased region" description="Basic residues" evidence="1">
    <location>
        <begin position="28"/>
        <end position="55"/>
    </location>
</feature>
<gene>
    <name evidence="2" type="ORF">CMMCAS07_09195</name>
</gene>
<feature type="compositionally biased region" description="Basic residues" evidence="1">
    <location>
        <begin position="67"/>
        <end position="87"/>
    </location>
</feature>
<dbReference type="EMBL" id="MDHH01000001">
    <property type="protein sequence ID" value="OUE05114.1"/>
    <property type="molecule type" value="Genomic_DNA"/>
</dbReference>
<feature type="region of interest" description="Disordered" evidence="1">
    <location>
        <begin position="355"/>
        <end position="405"/>
    </location>
</feature>
<organism evidence="2 3">
    <name type="scientific">Clavibacter michiganensis subsp. michiganensis</name>
    <dbReference type="NCBI Taxonomy" id="33013"/>
    <lineage>
        <taxon>Bacteria</taxon>
        <taxon>Bacillati</taxon>
        <taxon>Actinomycetota</taxon>
        <taxon>Actinomycetes</taxon>
        <taxon>Micrococcales</taxon>
        <taxon>Microbacteriaceae</taxon>
        <taxon>Clavibacter</taxon>
    </lineage>
</organism>
<feature type="compositionally biased region" description="Low complexity" evidence="1">
    <location>
        <begin position="381"/>
        <end position="397"/>
    </location>
</feature>
<feature type="compositionally biased region" description="Low complexity" evidence="1">
    <location>
        <begin position="1"/>
        <end position="23"/>
    </location>
</feature>
<evidence type="ECO:0000256" key="1">
    <source>
        <dbReference type="SAM" id="MobiDB-lite"/>
    </source>
</evidence>
<sequence>MRSSAPSGAVRRSSASASARSLSDPPPRRRRAGRSRRRARRRDRRRWRPAARRSWVRGWDRSERPRPAARRRGRVRVRRPTARRPARTGRPSPAQAQAQAPAPAPAPAPAQHPDDPRSARRRQAWRRGGGRGSGRRSSRRGSGCPRHRGGTCRGGRGGERRRSRLRVDVELAERLRLDLIRGVVDDLRVLVRPVVPERRQLDRVVVGGCRRGGILDELGVDHRRVRGHDGQRRAILRVVDRLEDHLGGHVVALRGIRLDLAGHRFARAVRRGVGHVPGVGLAGELHVARVDGCVRDAGLGRRCVEVGVVIVGVLVGIDLVERGDARVVLVGSSGTMPARMSASGGCGASAGAGSTPASSCSAASCSAGTGSRPAGRPQPMGASGCAGRSRSASVAGRTANGSSSS</sequence>
<dbReference type="Proteomes" id="UP000195062">
    <property type="component" value="Unassembled WGS sequence"/>
</dbReference>
<name>A0A251XNN0_CLAMM</name>
<protein>
    <submittedName>
        <fullName evidence="2">Uncharacterized protein</fullName>
    </submittedName>
</protein>